<reference evidence="2" key="1">
    <citation type="submission" date="2022-07" db="EMBL/GenBank/DDBJ databases">
        <title>Genome sequencing of Photobacterium atrarenae GJH2-4.</title>
        <authorList>
            <person name="Park S.-J."/>
        </authorList>
    </citation>
    <scope>NUCLEOTIDE SEQUENCE</scope>
    <source>
        <strain evidence="2">GJH2-4</strain>
    </source>
</reference>
<dbReference type="EMBL" id="CP101509">
    <property type="protein sequence ID" value="UTV30689.1"/>
    <property type="molecule type" value="Genomic_DNA"/>
</dbReference>
<proteinExistence type="predicted"/>
<organism evidence="2 3">
    <name type="scientific">Photobacterium atrarenae</name>
    <dbReference type="NCBI Taxonomy" id="865757"/>
    <lineage>
        <taxon>Bacteria</taxon>
        <taxon>Pseudomonadati</taxon>
        <taxon>Pseudomonadota</taxon>
        <taxon>Gammaproteobacteria</taxon>
        <taxon>Vibrionales</taxon>
        <taxon>Vibrionaceae</taxon>
        <taxon>Photobacterium</taxon>
    </lineage>
</organism>
<accession>A0ABY5GNM5</accession>
<dbReference type="Proteomes" id="UP001057998">
    <property type="component" value="Chromosome 2"/>
</dbReference>
<feature type="chain" id="PRO_5046486561" evidence="1">
    <location>
        <begin position="22"/>
        <end position="210"/>
    </location>
</feature>
<sequence length="210" mass="22930">MNKFLLTAALTSVLWASVAPAADVSAVQTSEAKAPAETAAPVVFQDIPALMAQFESAQAYRKKALTLGRLPHRSELDRVLPTFVADENGKPVLETENTITNVVVIARHPVPVSGAVYNEWLVPMETWLETYGALPQSSEFETFKRVKTIRAIPVTKEVLALLGSRDGETAQIAVDWNEQGMTVYKGGYLTDGGYGIAPKEMAQFYELVED</sequence>
<dbReference type="RefSeq" id="WP_255392054.1">
    <property type="nucleotide sequence ID" value="NZ_CP101509.1"/>
</dbReference>
<evidence type="ECO:0000313" key="3">
    <source>
        <dbReference type="Proteomes" id="UP001057998"/>
    </source>
</evidence>
<protein>
    <submittedName>
        <fullName evidence="2">Uncharacterized protein</fullName>
    </submittedName>
</protein>
<feature type="signal peptide" evidence="1">
    <location>
        <begin position="1"/>
        <end position="21"/>
    </location>
</feature>
<name>A0ABY5GNM5_9GAMM</name>
<evidence type="ECO:0000313" key="2">
    <source>
        <dbReference type="EMBL" id="UTV30689.1"/>
    </source>
</evidence>
<keyword evidence="1" id="KW-0732">Signal</keyword>
<gene>
    <name evidence="2" type="ORF">NNL38_19195</name>
</gene>
<evidence type="ECO:0000256" key="1">
    <source>
        <dbReference type="SAM" id="SignalP"/>
    </source>
</evidence>
<keyword evidence="3" id="KW-1185">Reference proteome</keyword>